<dbReference type="SUPFAM" id="SSF54427">
    <property type="entry name" value="NTF2-like"/>
    <property type="match status" value="1"/>
</dbReference>
<proteinExistence type="inferred from homology"/>
<evidence type="ECO:0000256" key="8">
    <source>
        <dbReference type="SAM" id="MobiDB-lite"/>
    </source>
</evidence>
<dbReference type="Gene3D" id="1.10.1740.10">
    <property type="match status" value="1"/>
</dbReference>
<dbReference type="PANTHER" id="PTHR43133">
    <property type="entry name" value="RNA POLYMERASE ECF-TYPE SIGMA FACTO"/>
    <property type="match status" value="1"/>
</dbReference>
<organism evidence="12 13">
    <name type="scientific">Nocardioides thalensis</name>
    <dbReference type="NCBI Taxonomy" id="1914755"/>
    <lineage>
        <taxon>Bacteria</taxon>
        <taxon>Bacillati</taxon>
        <taxon>Actinomycetota</taxon>
        <taxon>Actinomycetes</taxon>
        <taxon>Propionibacteriales</taxon>
        <taxon>Nocardioidaceae</taxon>
        <taxon>Nocardioides</taxon>
    </lineage>
</organism>
<keyword evidence="13" id="KW-1185">Reference proteome</keyword>
<dbReference type="NCBIfam" id="TIGR02937">
    <property type="entry name" value="sigma70-ECF"/>
    <property type="match status" value="1"/>
</dbReference>
<dbReference type="InterPro" id="IPR007627">
    <property type="entry name" value="RNA_pol_sigma70_r2"/>
</dbReference>
<dbReference type="RefSeq" id="WP_179668617.1">
    <property type="nucleotide sequence ID" value="NZ_JACCFP010000001.1"/>
</dbReference>
<dbReference type="Gene3D" id="3.10.450.50">
    <property type="match status" value="1"/>
</dbReference>
<dbReference type="GO" id="GO:0016987">
    <property type="term" value="F:sigma factor activity"/>
    <property type="evidence" value="ECO:0007669"/>
    <property type="project" value="UniProtKB-KW"/>
</dbReference>
<evidence type="ECO:0000256" key="4">
    <source>
        <dbReference type="ARBA" id="ARBA00023082"/>
    </source>
</evidence>
<evidence type="ECO:0000259" key="9">
    <source>
        <dbReference type="Pfam" id="PF04542"/>
    </source>
</evidence>
<comment type="similarity">
    <text evidence="1 7">Belongs to the sigma-70 factor family. ECF subfamily.</text>
</comment>
<dbReference type="SUPFAM" id="SSF88946">
    <property type="entry name" value="Sigma2 domain of RNA polymerase sigma factors"/>
    <property type="match status" value="1"/>
</dbReference>
<dbReference type="EMBL" id="JACCFP010000001">
    <property type="protein sequence ID" value="NYJ02218.1"/>
    <property type="molecule type" value="Genomic_DNA"/>
</dbReference>
<keyword evidence="3 7" id="KW-0805">Transcription regulation</keyword>
<dbReference type="GO" id="GO:0003677">
    <property type="term" value="F:DNA binding"/>
    <property type="evidence" value="ECO:0007669"/>
    <property type="project" value="UniProtKB-KW"/>
</dbReference>
<dbReference type="Pfam" id="PF12680">
    <property type="entry name" value="SnoaL_2"/>
    <property type="match status" value="1"/>
</dbReference>
<dbReference type="AlphaFoldDB" id="A0A853C6W4"/>
<protein>
    <recommendedName>
        <fullName evidence="7">RNA polymerase sigma factor</fullName>
    </recommendedName>
</protein>
<dbReference type="Pfam" id="PF04542">
    <property type="entry name" value="Sigma70_r2"/>
    <property type="match status" value="1"/>
</dbReference>
<evidence type="ECO:0000256" key="6">
    <source>
        <dbReference type="ARBA" id="ARBA00023163"/>
    </source>
</evidence>
<keyword evidence="6 7" id="KW-0804">Transcription</keyword>
<dbReference type="InterPro" id="IPR000838">
    <property type="entry name" value="RNA_pol_sigma70_ECF_CS"/>
</dbReference>
<dbReference type="GO" id="GO:0006352">
    <property type="term" value="P:DNA-templated transcription initiation"/>
    <property type="evidence" value="ECO:0007669"/>
    <property type="project" value="InterPro"/>
</dbReference>
<gene>
    <name evidence="12" type="ORF">HNR19_002916</name>
</gene>
<dbReference type="InterPro" id="IPR014305">
    <property type="entry name" value="RNA_pol_sigma-G_actinobac"/>
</dbReference>
<evidence type="ECO:0000256" key="2">
    <source>
        <dbReference type="ARBA" id="ARBA00011344"/>
    </source>
</evidence>
<evidence type="ECO:0000256" key="7">
    <source>
        <dbReference type="RuleBase" id="RU000716"/>
    </source>
</evidence>
<dbReference type="InterPro" id="IPR013249">
    <property type="entry name" value="RNA_pol_sigma70_r4_t2"/>
</dbReference>
<comment type="subunit">
    <text evidence="2">Interacts transiently with the RNA polymerase catalytic core formed by RpoA, RpoB, RpoC and RpoZ (2 alpha, 1 beta, 1 beta' and 1 omega subunit) to form the RNA polymerase holoenzyme that can initiate transcription.</text>
</comment>
<comment type="caution">
    <text evidence="12">The sequence shown here is derived from an EMBL/GenBank/DDBJ whole genome shotgun (WGS) entry which is preliminary data.</text>
</comment>
<evidence type="ECO:0000313" key="13">
    <source>
        <dbReference type="Proteomes" id="UP000530424"/>
    </source>
</evidence>
<name>A0A853C6W4_9ACTN</name>
<sequence length="318" mass="35536">MQMPAVELDDLTRYRGEILAHCYRMSGSIHDAEDLTQETLLRAWRALDSFEGRSSIKTWLYRIATRVCLTALEKRARRPLPSGLNPPSTTPEAELEPGEDLPWLTPFVTSTAASEPEAIADQNADIRLAFVVALQHLAPRQRAALLLCDVLGLKPAEVGQVLDMSTAAVYSALARARRTLDGAGVRDREEHPTYADEPRIRAVVDEYVAAFADADLHRLAELLRQDVRLEMPPRLEWFSGRDAVLAFLDRRILTSANRWHLEPAVANGQPAALCYVRTSDGSYRPHAVHVLDVRDGRITRIVAFNDERLVAARRSEAS</sequence>
<dbReference type="InterPro" id="IPR036388">
    <property type="entry name" value="WH-like_DNA-bd_sf"/>
</dbReference>
<evidence type="ECO:0000259" key="10">
    <source>
        <dbReference type="Pfam" id="PF08281"/>
    </source>
</evidence>
<evidence type="ECO:0000256" key="1">
    <source>
        <dbReference type="ARBA" id="ARBA00010641"/>
    </source>
</evidence>
<dbReference type="InterPro" id="IPR037401">
    <property type="entry name" value="SnoaL-like"/>
</dbReference>
<dbReference type="GO" id="GO:0006950">
    <property type="term" value="P:response to stress"/>
    <property type="evidence" value="ECO:0007669"/>
    <property type="project" value="UniProtKB-ARBA"/>
</dbReference>
<evidence type="ECO:0000256" key="3">
    <source>
        <dbReference type="ARBA" id="ARBA00023015"/>
    </source>
</evidence>
<reference evidence="12 13" key="1">
    <citation type="submission" date="2020-07" db="EMBL/GenBank/DDBJ databases">
        <title>Sequencing the genomes of 1000 actinobacteria strains.</title>
        <authorList>
            <person name="Klenk H.-P."/>
        </authorList>
    </citation>
    <scope>NUCLEOTIDE SEQUENCE [LARGE SCALE GENOMIC DNA]</scope>
    <source>
        <strain evidence="12 13">DSM 103833</strain>
    </source>
</reference>
<dbReference type="Proteomes" id="UP000530424">
    <property type="component" value="Unassembled WGS sequence"/>
</dbReference>
<dbReference type="InterPro" id="IPR032710">
    <property type="entry name" value="NTF2-like_dom_sf"/>
</dbReference>
<dbReference type="InterPro" id="IPR039425">
    <property type="entry name" value="RNA_pol_sigma-70-like"/>
</dbReference>
<keyword evidence="5 7" id="KW-0238">DNA-binding</keyword>
<feature type="region of interest" description="Disordered" evidence="8">
    <location>
        <begin position="79"/>
        <end position="100"/>
    </location>
</feature>
<dbReference type="Gene3D" id="1.10.10.10">
    <property type="entry name" value="Winged helix-like DNA-binding domain superfamily/Winged helix DNA-binding domain"/>
    <property type="match status" value="1"/>
</dbReference>
<accession>A0A853C6W4</accession>
<keyword evidence="4 7" id="KW-0731">Sigma factor</keyword>
<feature type="domain" description="RNA polymerase sigma-70 region 2" evidence="9">
    <location>
        <begin position="12"/>
        <end position="78"/>
    </location>
</feature>
<evidence type="ECO:0000256" key="5">
    <source>
        <dbReference type="ARBA" id="ARBA00023125"/>
    </source>
</evidence>
<dbReference type="InterPro" id="IPR014284">
    <property type="entry name" value="RNA_pol_sigma-70_dom"/>
</dbReference>
<dbReference type="NCBIfam" id="NF006089">
    <property type="entry name" value="PRK08241.1"/>
    <property type="match status" value="1"/>
</dbReference>
<dbReference type="InterPro" id="IPR013325">
    <property type="entry name" value="RNA_pol_sigma_r2"/>
</dbReference>
<evidence type="ECO:0000259" key="11">
    <source>
        <dbReference type="Pfam" id="PF12680"/>
    </source>
</evidence>
<evidence type="ECO:0000313" key="12">
    <source>
        <dbReference type="EMBL" id="NYJ02218.1"/>
    </source>
</evidence>
<feature type="domain" description="SnoaL-like" evidence="11">
    <location>
        <begin position="204"/>
        <end position="301"/>
    </location>
</feature>
<dbReference type="SUPFAM" id="SSF88659">
    <property type="entry name" value="Sigma3 and sigma4 domains of RNA polymerase sigma factors"/>
    <property type="match status" value="1"/>
</dbReference>
<dbReference type="PANTHER" id="PTHR43133:SF65">
    <property type="entry name" value="ECF RNA POLYMERASE SIGMA FACTOR SIGG"/>
    <property type="match status" value="1"/>
</dbReference>
<dbReference type="PROSITE" id="PS01063">
    <property type="entry name" value="SIGMA70_ECF"/>
    <property type="match status" value="1"/>
</dbReference>
<dbReference type="Pfam" id="PF08281">
    <property type="entry name" value="Sigma70_r4_2"/>
    <property type="match status" value="1"/>
</dbReference>
<dbReference type="NCBIfam" id="TIGR02960">
    <property type="entry name" value="SigX5"/>
    <property type="match status" value="1"/>
</dbReference>
<feature type="domain" description="RNA polymerase sigma factor 70 region 4 type 2" evidence="10">
    <location>
        <begin position="129"/>
        <end position="180"/>
    </location>
</feature>
<dbReference type="InterPro" id="IPR013324">
    <property type="entry name" value="RNA_pol_sigma_r3/r4-like"/>
</dbReference>